<feature type="chain" id="PRO_5001945466" evidence="1">
    <location>
        <begin position="19"/>
        <end position="118"/>
    </location>
</feature>
<dbReference type="EMBL" id="GBQY01000017">
    <property type="protein sequence ID" value="JAC94840.1"/>
    <property type="molecule type" value="Transcribed_RNA"/>
</dbReference>
<organism evidence="2">
    <name type="scientific">Unedogemmula bisaya</name>
    <name type="common">Sea snail</name>
    <name type="synonym">Lophiotoma bisaya</name>
    <dbReference type="NCBI Taxonomy" id="746885"/>
    <lineage>
        <taxon>Eukaryota</taxon>
        <taxon>Metazoa</taxon>
        <taxon>Spiralia</taxon>
        <taxon>Lophotrochozoa</taxon>
        <taxon>Mollusca</taxon>
        <taxon>Gastropoda</taxon>
        <taxon>Caenogastropoda</taxon>
        <taxon>Neogastropoda</taxon>
        <taxon>Conoidea</taxon>
        <taxon>Turridae</taxon>
        <taxon>Unedogemmula</taxon>
    </lineage>
</organism>
<reference evidence="2" key="2">
    <citation type="submission" date="2014-09" db="EMBL/GenBank/DDBJ databases">
        <authorList>
            <person name="Gonzales D.T.T."/>
            <person name="Saloma C.P."/>
        </authorList>
    </citation>
    <scope>NUCLEOTIDE SEQUENCE</scope>
    <source>
        <tissue evidence="2">Venom duct</tissue>
    </source>
</reference>
<evidence type="ECO:0000256" key="1">
    <source>
        <dbReference type="SAM" id="SignalP"/>
    </source>
</evidence>
<name>A0A098LXZ0_UNEBI</name>
<keyword evidence="1" id="KW-0732">Signal</keyword>
<accession>A0A098LXZ0</accession>
<feature type="signal peptide" evidence="1">
    <location>
        <begin position="1"/>
        <end position="18"/>
    </location>
</feature>
<protein>
    <submittedName>
        <fullName evidence="2">Ubs_17 putative toxin</fullName>
    </submittedName>
</protein>
<proteinExistence type="predicted"/>
<dbReference type="AlphaFoldDB" id="A0A098LXZ0"/>
<sequence>MAKILCIIVLTMMTIVNAQDNENDLDDCFNSQVCRTEDTVYCKCGWNNFCPQTADYRIQTPGITVYTCKRADEFFFCSDTSVWAITLQGSLSRVTCRCLTYELPSQNVIKCATLPQTV</sequence>
<reference evidence="2" key="1">
    <citation type="journal article" date="2014" name="Toxicon">
        <title>A bioinformatics survey for conotoxin-like sequences in three turrid snail venom duct transcriptomes.</title>
        <authorList>
            <person name="Gonzales D.T."/>
            <person name="Saloma C.P."/>
        </authorList>
    </citation>
    <scope>NUCLEOTIDE SEQUENCE</scope>
    <source>
        <tissue evidence="2">Venom duct</tissue>
    </source>
</reference>
<evidence type="ECO:0000313" key="2">
    <source>
        <dbReference type="EMBL" id="JAC94840.1"/>
    </source>
</evidence>